<feature type="compositionally biased region" description="Basic and acidic residues" evidence="1">
    <location>
        <begin position="212"/>
        <end position="221"/>
    </location>
</feature>
<reference evidence="2 3" key="1">
    <citation type="submission" date="2024-09" db="EMBL/GenBank/DDBJ databases">
        <title>Chromosome-scale assembly of Riccia sorocarpa.</title>
        <authorList>
            <person name="Paukszto L."/>
        </authorList>
    </citation>
    <scope>NUCLEOTIDE SEQUENCE [LARGE SCALE GENOMIC DNA]</scope>
    <source>
        <strain evidence="2">LP-2024</strain>
        <tissue evidence="2">Aerial parts of the thallus</tissue>
    </source>
</reference>
<proteinExistence type="predicted"/>
<keyword evidence="3" id="KW-1185">Reference proteome</keyword>
<name>A0ABD3HQU4_9MARC</name>
<organism evidence="2 3">
    <name type="scientific">Riccia sorocarpa</name>
    <dbReference type="NCBI Taxonomy" id="122646"/>
    <lineage>
        <taxon>Eukaryota</taxon>
        <taxon>Viridiplantae</taxon>
        <taxon>Streptophyta</taxon>
        <taxon>Embryophyta</taxon>
        <taxon>Marchantiophyta</taxon>
        <taxon>Marchantiopsida</taxon>
        <taxon>Marchantiidae</taxon>
        <taxon>Marchantiales</taxon>
        <taxon>Ricciaceae</taxon>
        <taxon>Riccia</taxon>
    </lineage>
</organism>
<evidence type="ECO:0000256" key="1">
    <source>
        <dbReference type="SAM" id="MobiDB-lite"/>
    </source>
</evidence>
<gene>
    <name evidence="2" type="ORF">R1sor_006510</name>
</gene>
<evidence type="ECO:0000313" key="3">
    <source>
        <dbReference type="Proteomes" id="UP001633002"/>
    </source>
</evidence>
<dbReference type="PANTHER" id="PTHR34671">
    <property type="entry name" value="EM-LIKE PROTEIN GEA1"/>
    <property type="match status" value="1"/>
</dbReference>
<dbReference type="InterPro" id="IPR000389">
    <property type="entry name" value="Small_hydrophilic_seed_prot"/>
</dbReference>
<feature type="compositionally biased region" description="Basic and acidic residues" evidence="1">
    <location>
        <begin position="168"/>
        <end position="178"/>
    </location>
</feature>
<dbReference type="Proteomes" id="UP001633002">
    <property type="component" value="Unassembled WGS sequence"/>
</dbReference>
<dbReference type="PANTHER" id="PTHR34671:SF19">
    <property type="entry name" value="EMBRYONIC ABUNDANT PROTEIN 1"/>
    <property type="match status" value="1"/>
</dbReference>
<dbReference type="EMBL" id="JBJQOH010000003">
    <property type="protein sequence ID" value="KAL3692859.1"/>
    <property type="molecule type" value="Genomic_DNA"/>
</dbReference>
<sequence length="246" mass="26724">MILLSRGKGYASPLSKELVAWDDHNFSVECEADLKLFSNRDVIVNTDTISQLPKSAAPATHRGFVESSSNDIQGDIVDCRRVTRVLKLVTLALTEAKGYSVLSLVKWLSKDIQTQGPLIESRNILTKIPLREYADIKIASQQERKELDERAKAGEEVVKGGRGGKSLEAQEHLAEGRSKGGQTRADQLGTEGYQEMGSKGGQTRASQLGTEGYKEMGKKGGQDSGGEAAAKKGVEIDESKFTNPKE</sequence>
<evidence type="ECO:0000313" key="2">
    <source>
        <dbReference type="EMBL" id="KAL3692859.1"/>
    </source>
</evidence>
<accession>A0ABD3HQU4</accession>
<dbReference type="AlphaFoldDB" id="A0ABD3HQU4"/>
<dbReference type="Pfam" id="PF00477">
    <property type="entry name" value="LEA_5"/>
    <property type="match status" value="1"/>
</dbReference>
<protein>
    <submittedName>
        <fullName evidence="2">Uncharacterized protein</fullName>
    </submittedName>
</protein>
<feature type="compositionally biased region" description="Basic and acidic residues" evidence="1">
    <location>
        <begin position="229"/>
        <end position="246"/>
    </location>
</feature>
<feature type="region of interest" description="Disordered" evidence="1">
    <location>
        <begin position="142"/>
        <end position="246"/>
    </location>
</feature>
<feature type="compositionally biased region" description="Basic and acidic residues" evidence="1">
    <location>
        <begin position="142"/>
        <end position="159"/>
    </location>
</feature>
<comment type="caution">
    <text evidence="2">The sequence shown here is derived from an EMBL/GenBank/DDBJ whole genome shotgun (WGS) entry which is preliminary data.</text>
</comment>
<dbReference type="InterPro" id="IPR038956">
    <property type="entry name" value="LEA_5"/>
</dbReference>